<accession>A0A9W9EWS6</accession>
<dbReference type="Proteomes" id="UP001149074">
    <property type="component" value="Unassembled WGS sequence"/>
</dbReference>
<evidence type="ECO:0000313" key="2">
    <source>
        <dbReference type="EMBL" id="KAJ5089331.1"/>
    </source>
</evidence>
<comment type="caution">
    <text evidence="2">The sequence shown here is derived from an EMBL/GenBank/DDBJ whole genome shotgun (WGS) entry which is preliminary data.</text>
</comment>
<proteinExistence type="predicted"/>
<protein>
    <submittedName>
        <fullName evidence="2">Uncharacterized protein</fullName>
    </submittedName>
</protein>
<name>A0A9W9EWS6_9EURO</name>
<dbReference type="RefSeq" id="XP_056471313.1">
    <property type="nucleotide sequence ID" value="XM_056620507.1"/>
</dbReference>
<dbReference type="GeneID" id="81359486"/>
<gene>
    <name evidence="2" type="ORF">N7532_008015</name>
</gene>
<feature type="compositionally biased region" description="Basic and acidic residues" evidence="1">
    <location>
        <begin position="92"/>
        <end position="102"/>
    </location>
</feature>
<feature type="region of interest" description="Disordered" evidence="1">
    <location>
        <begin position="80"/>
        <end position="113"/>
    </location>
</feature>
<evidence type="ECO:0000256" key="1">
    <source>
        <dbReference type="SAM" id="MobiDB-lite"/>
    </source>
</evidence>
<dbReference type="AlphaFoldDB" id="A0A9W9EWS6"/>
<reference evidence="2" key="2">
    <citation type="journal article" date="2023" name="IMA Fungus">
        <title>Comparative genomic study of the Penicillium genus elucidates a diverse pangenome and 15 lateral gene transfer events.</title>
        <authorList>
            <person name="Petersen C."/>
            <person name="Sorensen T."/>
            <person name="Nielsen M.R."/>
            <person name="Sondergaard T.E."/>
            <person name="Sorensen J.L."/>
            <person name="Fitzpatrick D.A."/>
            <person name="Frisvad J.C."/>
            <person name="Nielsen K.L."/>
        </authorList>
    </citation>
    <scope>NUCLEOTIDE SEQUENCE</scope>
    <source>
        <strain evidence="2">IBT 30761</strain>
    </source>
</reference>
<evidence type="ECO:0000313" key="3">
    <source>
        <dbReference type="Proteomes" id="UP001149074"/>
    </source>
</evidence>
<keyword evidence="3" id="KW-1185">Reference proteome</keyword>
<dbReference type="PROSITE" id="PS51257">
    <property type="entry name" value="PROKAR_LIPOPROTEIN"/>
    <property type="match status" value="1"/>
</dbReference>
<reference evidence="2" key="1">
    <citation type="submission" date="2022-11" db="EMBL/GenBank/DDBJ databases">
        <authorList>
            <person name="Petersen C."/>
        </authorList>
    </citation>
    <scope>NUCLEOTIDE SEQUENCE</scope>
    <source>
        <strain evidence="2">IBT 30761</strain>
    </source>
</reference>
<dbReference type="EMBL" id="JAPQKI010000009">
    <property type="protein sequence ID" value="KAJ5089331.1"/>
    <property type="molecule type" value="Genomic_DNA"/>
</dbReference>
<organism evidence="2 3">
    <name type="scientific">Penicillium argentinense</name>
    <dbReference type="NCBI Taxonomy" id="1131581"/>
    <lineage>
        <taxon>Eukaryota</taxon>
        <taxon>Fungi</taxon>
        <taxon>Dikarya</taxon>
        <taxon>Ascomycota</taxon>
        <taxon>Pezizomycotina</taxon>
        <taxon>Eurotiomycetes</taxon>
        <taxon>Eurotiomycetidae</taxon>
        <taxon>Eurotiales</taxon>
        <taxon>Aspergillaceae</taxon>
        <taxon>Penicillium</taxon>
    </lineage>
</organism>
<sequence length="199" mass="21462">MSWLRKERGPSLEAKTSLLNFQFFNFASLGCGISVAPGGDRSGTSHSSSAMANIGKYARQLSPGQRDQWPNCAILSERKAGGPYATPLPADSQREPPERTSEDPQPGGAKTSGRARAVDFHRLRCLATHHFTCSGFYISNLCCPENLWVSPTSRASGRVLAGSAALAQPPVPVIDRLLRSSRLRPLTAPICFLLARRAA</sequence>